<dbReference type="Gene3D" id="1.10.490.110">
    <property type="entry name" value="Uncharacterized conserved protein DUF2267"/>
    <property type="match status" value="1"/>
</dbReference>
<feature type="compositionally biased region" description="Low complexity" evidence="1">
    <location>
        <begin position="140"/>
        <end position="151"/>
    </location>
</feature>
<dbReference type="EMBL" id="CADCVR010000036">
    <property type="protein sequence ID" value="CAA9487530.1"/>
    <property type="molecule type" value="Genomic_DNA"/>
</dbReference>
<accession>A0A6J4S1V4</accession>
<sequence length="158" mass="15755">MDFIETVRTQAGLADTATAERAAAAVLEALGGRIAAGNVQALAVELPAPFASALRRGADGQAHSGGTAELAAAAQGVLDAGDGPGVGADPLDLVVAVMRGLVATADRETVDKLGEQLPRDLTQLLVAEEEGDTSQTHANAPQPGAPGSQPGRVRSTGD</sequence>
<proteinExistence type="predicted"/>
<dbReference type="Pfam" id="PF10025">
    <property type="entry name" value="DUF2267"/>
    <property type="match status" value="1"/>
</dbReference>
<evidence type="ECO:0000313" key="2">
    <source>
        <dbReference type="EMBL" id="CAA9487530.1"/>
    </source>
</evidence>
<evidence type="ECO:0000256" key="1">
    <source>
        <dbReference type="SAM" id="MobiDB-lite"/>
    </source>
</evidence>
<name>A0A6J4S1V4_9ACTN</name>
<organism evidence="2">
    <name type="scientific">uncultured Solirubrobacteraceae bacterium</name>
    <dbReference type="NCBI Taxonomy" id="1162706"/>
    <lineage>
        <taxon>Bacteria</taxon>
        <taxon>Bacillati</taxon>
        <taxon>Actinomycetota</taxon>
        <taxon>Thermoleophilia</taxon>
        <taxon>Solirubrobacterales</taxon>
        <taxon>Solirubrobacteraceae</taxon>
        <taxon>environmental samples</taxon>
    </lineage>
</organism>
<evidence type="ECO:0008006" key="3">
    <source>
        <dbReference type="Google" id="ProtNLM"/>
    </source>
</evidence>
<dbReference type="InterPro" id="IPR038282">
    <property type="entry name" value="DUF2267_sf"/>
</dbReference>
<protein>
    <recommendedName>
        <fullName evidence="3">DUF2267 domain-containing protein</fullName>
    </recommendedName>
</protein>
<feature type="region of interest" description="Disordered" evidence="1">
    <location>
        <begin position="125"/>
        <end position="158"/>
    </location>
</feature>
<reference evidence="2" key="1">
    <citation type="submission" date="2020-02" db="EMBL/GenBank/DDBJ databases">
        <authorList>
            <person name="Meier V. D."/>
        </authorList>
    </citation>
    <scope>NUCLEOTIDE SEQUENCE</scope>
    <source>
        <strain evidence="2">AVDCRST_MAG53</strain>
    </source>
</reference>
<gene>
    <name evidence="2" type="ORF">AVDCRST_MAG53-1096</name>
</gene>
<dbReference type="InterPro" id="IPR018727">
    <property type="entry name" value="DUF2267"/>
</dbReference>
<dbReference type="AlphaFoldDB" id="A0A6J4S1V4"/>